<reference evidence="4 5" key="1">
    <citation type="submission" date="2019-04" db="EMBL/GenBank/DDBJ databases">
        <authorList>
            <person name="Jiang L."/>
        </authorList>
    </citation>
    <scope>NUCLEOTIDE SEQUENCE [LARGE SCALE GENOMIC DNA]</scope>
    <source>
        <strain evidence="4 5">YIM 131853</strain>
    </source>
</reference>
<dbReference type="AlphaFoldDB" id="A0A4S4FSE4"/>
<evidence type="ECO:0000259" key="3">
    <source>
        <dbReference type="Pfam" id="PF00171"/>
    </source>
</evidence>
<accession>A0A4S4FSE4</accession>
<dbReference type="InterPro" id="IPR016161">
    <property type="entry name" value="Ald_DH/histidinol_DH"/>
</dbReference>
<dbReference type="InterPro" id="IPR016162">
    <property type="entry name" value="Ald_DH_N"/>
</dbReference>
<gene>
    <name evidence="4" type="ORF">E6C64_02365</name>
</gene>
<name>A0A4S4FSE4_9MICO</name>
<evidence type="ECO:0000313" key="5">
    <source>
        <dbReference type="Proteomes" id="UP000309133"/>
    </source>
</evidence>
<dbReference type="InterPro" id="IPR050740">
    <property type="entry name" value="Aldehyde_DH_Superfamily"/>
</dbReference>
<feature type="domain" description="Aldehyde dehydrogenase" evidence="3">
    <location>
        <begin position="27"/>
        <end position="492"/>
    </location>
</feature>
<proteinExistence type="inferred from homology"/>
<dbReference type="Pfam" id="PF00171">
    <property type="entry name" value="Aldedh"/>
    <property type="match status" value="1"/>
</dbReference>
<dbReference type="PROSITE" id="PS00070">
    <property type="entry name" value="ALDEHYDE_DEHYDR_CYS"/>
    <property type="match status" value="1"/>
</dbReference>
<dbReference type="FunFam" id="3.40.605.10:FF:000007">
    <property type="entry name" value="NAD/NADP-dependent betaine aldehyde dehydrogenase"/>
    <property type="match status" value="1"/>
</dbReference>
<dbReference type="InterPro" id="IPR015590">
    <property type="entry name" value="Aldehyde_DH_dom"/>
</dbReference>
<comment type="caution">
    <text evidence="4">The sequence shown here is derived from an EMBL/GenBank/DDBJ whole genome shotgun (WGS) entry which is preliminary data.</text>
</comment>
<keyword evidence="5" id="KW-1185">Reference proteome</keyword>
<dbReference type="SUPFAM" id="SSF53720">
    <property type="entry name" value="ALDH-like"/>
    <property type="match status" value="1"/>
</dbReference>
<comment type="similarity">
    <text evidence="1">Belongs to the aldehyde dehydrogenase family.</text>
</comment>
<dbReference type="Gene3D" id="3.40.605.10">
    <property type="entry name" value="Aldehyde Dehydrogenase, Chain A, domain 1"/>
    <property type="match status" value="1"/>
</dbReference>
<organism evidence="4 5">
    <name type="scientific">Naasia lichenicola</name>
    <dbReference type="NCBI Taxonomy" id="2565933"/>
    <lineage>
        <taxon>Bacteria</taxon>
        <taxon>Bacillati</taxon>
        <taxon>Actinomycetota</taxon>
        <taxon>Actinomycetes</taxon>
        <taxon>Micrococcales</taxon>
        <taxon>Microbacteriaceae</taxon>
        <taxon>Naasia</taxon>
    </lineage>
</organism>
<keyword evidence="2" id="KW-0560">Oxidoreductase</keyword>
<dbReference type="PANTHER" id="PTHR43353">
    <property type="entry name" value="SUCCINATE-SEMIALDEHYDE DEHYDROGENASE, MITOCHONDRIAL"/>
    <property type="match status" value="1"/>
</dbReference>
<dbReference type="OrthoDB" id="6882680at2"/>
<dbReference type="GO" id="GO:0009450">
    <property type="term" value="P:gamma-aminobutyric acid catabolic process"/>
    <property type="evidence" value="ECO:0007669"/>
    <property type="project" value="TreeGrafter"/>
</dbReference>
<evidence type="ECO:0000256" key="1">
    <source>
        <dbReference type="ARBA" id="ARBA00009986"/>
    </source>
</evidence>
<evidence type="ECO:0000313" key="4">
    <source>
        <dbReference type="EMBL" id="THG33218.1"/>
    </source>
</evidence>
<dbReference type="InterPro" id="IPR016160">
    <property type="entry name" value="Ald_DH_CS_CYS"/>
</dbReference>
<dbReference type="Proteomes" id="UP000309133">
    <property type="component" value="Unassembled WGS sequence"/>
</dbReference>
<dbReference type="InterPro" id="IPR016163">
    <property type="entry name" value="Ald_DH_C"/>
</dbReference>
<protein>
    <submittedName>
        <fullName evidence="4">Aldehyde dehydrogenase family protein</fullName>
    </submittedName>
</protein>
<dbReference type="Gene3D" id="3.40.309.10">
    <property type="entry name" value="Aldehyde Dehydrogenase, Chain A, domain 2"/>
    <property type="match status" value="1"/>
</dbReference>
<dbReference type="GO" id="GO:0004777">
    <property type="term" value="F:succinate-semialdehyde dehydrogenase (NAD+) activity"/>
    <property type="evidence" value="ECO:0007669"/>
    <property type="project" value="TreeGrafter"/>
</dbReference>
<dbReference type="PANTHER" id="PTHR43353:SF5">
    <property type="entry name" value="SUCCINATE-SEMIALDEHYDE DEHYDROGENASE, MITOCHONDRIAL"/>
    <property type="match status" value="1"/>
</dbReference>
<sequence>MASPAQSRVLGAGGQVSDRGLYLGGAWVPSESGATLEVRDPASGELVGTTAVASARDVDAAVTAAIPAQREWAALGAAGRASIMHRGATLIRERIDAIADVLTREQGKPVPDSVKEIAFAADVLDYYAEEGLRVSGSIRPALRADIRSLVEWLPIGVVGAVVPWNYPVDLYAWKIGPALAGGNAIIVKPPLESPLAVALVVQCLHDGGMPAGVLADLPGGLEAGEALSSHPGIGMITATASTRTGQAIMRSAAATMKRVSLELGGQSPFVVLDDADIHEAATAAARRSFSNAGQICIAVNRILVADSIADRFVEAVAEEARAIRVGHGIEAGITGGPTTTSAVIDVAEAHIADAVAQGARVIAGGSRLSGGDFDRGTFFAPTVLDAVPRGTRVMTEETFGPVVAVHRYDASIGVDGIAAIANDSAAGLAAYVFGGDLDRAWAVAERIEAGGVGVNVNDITELQAPFGGWKMSGFGRELGPEGLHGFMQQRHIRMRRRF</sequence>
<dbReference type="EMBL" id="SSSM01000001">
    <property type="protein sequence ID" value="THG33218.1"/>
    <property type="molecule type" value="Genomic_DNA"/>
</dbReference>
<evidence type="ECO:0000256" key="2">
    <source>
        <dbReference type="ARBA" id="ARBA00023002"/>
    </source>
</evidence>